<dbReference type="CDD" id="cd04301">
    <property type="entry name" value="NAT_SF"/>
    <property type="match status" value="1"/>
</dbReference>
<dbReference type="InterPro" id="IPR000182">
    <property type="entry name" value="GNAT_dom"/>
</dbReference>
<organism evidence="2 3">
    <name type="scientific">Bowmanella dokdonensis</name>
    <dbReference type="NCBI Taxonomy" id="751969"/>
    <lineage>
        <taxon>Bacteria</taxon>
        <taxon>Pseudomonadati</taxon>
        <taxon>Pseudomonadota</taxon>
        <taxon>Gammaproteobacteria</taxon>
        <taxon>Alteromonadales</taxon>
        <taxon>Alteromonadaceae</taxon>
        <taxon>Bowmanella</taxon>
    </lineage>
</organism>
<dbReference type="Proteomes" id="UP000664654">
    <property type="component" value="Unassembled WGS sequence"/>
</dbReference>
<sequence>MGASPLAIEDVKAIYLAAEDLKIAASILYQAYHDDPLFMDIFQIDKEGYESRLRAAIREELNSFWVAKQPMVGLFEGERLLAVACVIKPDVCFGAGRFWHWRLKMLLTAGFFGTRQMVEKEQKVKEHVPAKHYHMLSFIGVHPDHQHRGLGHILMQAIDNLMMEDEGSEGVAVYVTLPKCLAFFADGQYQLVKELQVGHIKGHLMFRSKVGSV</sequence>
<dbReference type="EMBL" id="JAFKCV010000003">
    <property type="protein sequence ID" value="MBN7824834.1"/>
    <property type="molecule type" value="Genomic_DNA"/>
</dbReference>
<dbReference type="SUPFAM" id="SSF55729">
    <property type="entry name" value="Acyl-CoA N-acyltransferases (Nat)"/>
    <property type="match status" value="1"/>
</dbReference>
<accession>A0A939IQA8</accession>
<dbReference type="GO" id="GO:0016747">
    <property type="term" value="F:acyltransferase activity, transferring groups other than amino-acyl groups"/>
    <property type="evidence" value="ECO:0007669"/>
    <property type="project" value="InterPro"/>
</dbReference>
<evidence type="ECO:0000313" key="3">
    <source>
        <dbReference type="Proteomes" id="UP000664654"/>
    </source>
</evidence>
<reference evidence="2" key="1">
    <citation type="submission" date="2021-03" db="EMBL/GenBank/DDBJ databases">
        <title>novel species isolated from a fishpond in China.</title>
        <authorList>
            <person name="Lu H."/>
            <person name="Cai Z."/>
        </authorList>
    </citation>
    <scope>NUCLEOTIDE SEQUENCE</scope>
    <source>
        <strain evidence="2">JCM 30855</strain>
    </source>
</reference>
<evidence type="ECO:0000259" key="1">
    <source>
        <dbReference type="Pfam" id="PF00583"/>
    </source>
</evidence>
<feature type="domain" description="N-acetyltransferase" evidence="1">
    <location>
        <begin position="119"/>
        <end position="173"/>
    </location>
</feature>
<protein>
    <submittedName>
        <fullName evidence="2">GNAT family N-acetyltransferase</fullName>
    </submittedName>
</protein>
<name>A0A939IQA8_9ALTE</name>
<dbReference type="Pfam" id="PF00583">
    <property type="entry name" value="Acetyltransf_1"/>
    <property type="match status" value="1"/>
</dbReference>
<evidence type="ECO:0000313" key="2">
    <source>
        <dbReference type="EMBL" id="MBN7824834.1"/>
    </source>
</evidence>
<dbReference type="Gene3D" id="3.40.630.30">
    <property type="match status" value="1"/>
</dbReference>
<dbReference type="InterPro" id="IPR016181">
    <property type="entry name" value="Acyl_CoA_acyltransferase"/>
</dbReference>
<gene>
    <name evidence="2" type="ORF">J0A66_06295</name>
</gene>
<comment type="caution">
    <text evidence="2">The sequence shown here is derived from an EMBL/GenBank/DDBJ whole genome shotgun (WGS) entry which is preliminary data.</text>
</comment>
<proteinExistence type="predicted"/>
<keyword evidence="3" id="KW-1185">Reference proteome</keyword>
<dbReference type="RefSeq" id="WP_206572951.1">
    <property type="nucleotide sequence ID" value="NZ_JAFKCV010000003.1"/>
</dbReference>
<dbReference type="AlphaFoldDB" id="A0A939IQA8"/>